<evidence type="ECO:0000313" key="2">
    <source>
        <dbReference type="Proteomes" id="UP001359559"/>
    </source>
</evidence>
<keyword evidence="2" id="KW-1185">Reference proteome</keyword>
<name>A0AAN9JII9_CLITE</name>
<sequence length="75" mass="8736">MWNAVADSSFLCIELVVNIKRNVFYNTQHVIPYTHYSDKRKCLVVQTISFIPNSTRLALKTSHVRRENKERGIKG</sequence>
<gene>
    <name evidence="1" type="ORF">RJT34_10688</name>
</gene>
<dbReference type="AlphaFoldDB" id="A0AAN9JII9"/>
<evidence type="ECO:0000313" key="1">
    <source>
        <dbReference type="EMBL" id="KAK7299860.1"/>
    </source>
</evidence>
<reference evidence="1 2" key="1">
    <citation type="submission" date="2024-01" db="EMBL/GenBank/DDBJ databases">
        <title>The genomes of 5 underutilized Papilionoideae crops provide insights into root nodulation and disease resistance.</title>
        <authorList>
            <person name="Yuan L."/>
        </authorList>
    </citation>
    <scope>NUCLEOTIDE SEQUENCE [LARGE SCALE GENOMIC DNA]</scope>
    <source>
        <strain evidence="1">LY-2023</strain>
        <tissue evidence="1">Leaf</tissue>
    </source>
</reference>
<dbReference type="EMBL" id="JAYKXN010000003">
    <property type="protein sequence ID" value="KAK7299860.1"/>
    <property type="molecule type" value="Genomic_DNA"/>
</dbReference>
<protein>
    <submittedName>
        <fullName evidence="1">Uncharacterized protein</fullName>
    </submittedName>
</protein>
<dbReference type="Proteomes" id="UP001359559">
    <property type="component" value="Unassembled WGS sequence"/>
</dbReference>
<comment type="caution">
    <text evidence="1">The sequence shown here is derived from an EMBL/GenBank/DDBJ whole genome shotgun (WGS) entry which is preliminary data.</text>
</comment>
<proteinExistence type="predicted"/>
<accession>A0AAN9JII9</accession>
<organism evidence="1 2">
    <name type="scientific">Clitoria ternatea</name>
    <name type="common">Butterfly pea</name>
    <dbReference type="NCBI Taxonomy" id="43366"/>
    <lineage>
        <taxon>Eukaryota</taxon>
        <taxon>Viridiplantae</taxon>
        <taxon>Streptophyta</taxon>
        <taxon>Embryophyta</taxon>
        <taxon>Tracheophyta</taxon>
        <taxon>Spermatophyta</taxon>
        <taxon>Magnoliopsida</taxon>
        <taxon>eudicotyledons</taxon>
        <taxon>Gunneridae</taxon>
        <taxon>Pentapetalae</taxon>
        <taxon>rosids</taxon>
        <taxon>fabids</taxon>
        <taxon>Fabales</taxon>
        <taxon>Fabaceae</taxon>
        <taxon>Papilionoideae</taxon>
        <taxon>50 kb inversion clade</taxon>
        <taxon>NPAAA clade</taxon>
        <taxon>indigoferoid/millettioid clade</taxon>
        <taxon>Phaseoleae</taxon>
        <taxon>Clitoria</taxon>
    </lineage>
</organism>